<keyword evidence="2" id="KW-1185">Reference proteome</keyword>
<proteinExistence type="predicted"/>
<organism evidence="1 2">
    <name type="scientific">Cuscuta campestris</name>
    <dbReference type="NCBI Taxonomy" id="132261"/>
    <lineage>
        <taxon>Eukaryota</taxon>
        <taxon>Viridiplantae</taxon>
        <taxon>Streptophyta</taxon>
        <taxon>Embryophyta</taxon>
        <taxon>Tracheophyta</taxon>
        <taxon>Spermatophyta</taxon>
        <taxon>Magnoliopsida</taxon>
        <taxon>eudicotyledons</taxon>
        <taxon>Gunneridae</taxon>
        <taxon>Pentapetalae</taxon>
        <taxon>asterids</taxon>
        <taxon>lamiids</taxon>
        <taxon>Solanales</taxon>
        <taxon>Convolvulaceae</taxon>
        <taxon>Cuscuteae</taxon>
        <taxon>Cuscuta</taxon>
        <taxon>Cuscuta subgen. Grammica</taxon>
        <taxon>Cuscuta sect. Cleistogrammica</taxon>
    </lineage>
</organism>
<sequence>MQSNSLPFSLIPLALFNGVELSEGGFELSRYLFLGSLLFSSPGGGAGDMDLTKVGEKILSSVRSARSLGLLPAPPSDRPEHKQQQRQLLHVFLLDYLHIKGIISHQALKN</sequence>
<dbReference type="EMBL" id="OOIL02002425">
    <property type="protein sequence ID" value="VFQ82787.1"/>
    <property type="molecule type" value="Genomic_DNA"/>
</dbReference>
<evidence type="ECO:0000313" key="1">
    <source>
        <dbReference type="EMBL" id="VFQ82787.1"/>
    </source>
</evidence>
<name>A0A484M2G3_9ASTE</name>
<dbReference type="Proteomes" id="UP000595140">
    <property type="component" value="Unassembled WGS sequence"/>
</dbReference>
<dbReference type="OrthoDB" id="1742875at2759"/>
<protein>
    <submittedName>
        <fullName evidence="1">Uncharacterized protein</fullName>
    </submittedName>
</protein>
<gene>
    <name evidence="1" type="ORF">CCAM_LOCUS24563</name>
</gene>
<accession>A0A484M2G3</accession>
<reference evidence="1 2" key="1">
    <citation type="submission" date="2018-04" db="EMBL/GenBank/DDBJ databases">
        <authorList>
            <person name="Vogel A."/>
        </authorList>
    </citation>
    <scope>NUCLEOTIDE SEQUENCE [LARGE SCALE GENOMIC DNA]</scope>
</reference>
<dbReference type="AlphaFoldDB" id="A0A484M2G3"/>
<evidence type="ECO:0000313" key="2">
    <source>
        <dbReference type="Proteomes" id="UP000595140"/>
    </source>
</evidence>